<dbReference type="Gene3D" id="1.20.1250.20">
    <property type="entry name" value="MFS general substrate transporter like domains"/>
    <property type="match status" value="1"/>
</dbReference>
<reference evidence="9 10" key="1">
    <citation type="submission" date="2023-08" db="EMBL/GenBank/DDBJ databases">
        <title>Black Yeasts Isolated from many extreme environments.</title>
        <authorList>
            <person name="Coleine C."/>
            <person name="Stajich J.E."/>
            <person name="Selbmann L."/>
        </authorList>
    </citation>
    <scope>NUCLEOTIDE SEQUENCE [LARGE SCALE GENOMIC DNA]</scope>
    <source>
        <strain evidence="9 10">CCFEE 5935</strain>
    </source>
</reference>
<dbReference type="PROSITE" id="PS50850">
    <property type="entry name" value="MFS"/>
    <property type="match status" value="1"/>
</dbReference>
<evidence type="ECO:0000256" key="7">
    <source>
        <dbReference type="SAM" id="Phobius"/>
    </source>
</evidence>
<dbReference type="GO" id="GO:0022857">
    <property type="term" value="F:transmembrane transporter activity"/>
    <property type="evidence" value="ECO:0007669"/>
    <property type="project" value="InterPro"/>
</dbReference>
<evidence type="ECO:0000256" key="6">
    <source>
        <dbReference type="SAM" id="MobiDB-lite"/>
    </source>
</evidence>
<dbReference type="GeneID" id="89931892"/>
<dbReference type="Proteomes" id="UP001337655">
    <property type="component" value="Unassembled WGS sequence"/>
</dbReference>
<evidence type="ECO:0000256" key="2">
    <source>
        <dbReference type="ARBA" id="ARBA00022448"/>
    </source>
</evidence>
<feature type="transmembrane region" description="Helical" evidence="7">
    <location>
        <begin position="203"/>
        <end position="226"/>
    </location>
</feature>
<feature type="transmembrane region" description="Helical" evidence="7">
    <location>
        <begin position="110"/>
        <end position="128"/>
    </location>
</feature>
<evidence type="ECO:0000313" key="9">
    <source>
        <dbReference type="EMBL" id="KAK5163617.1"/>
    </source>
</evidence>
<comment type="caution">
    <text evidence="9">The sequence shown here is derived from an EMBL/GenBank/DDBJ whole genome shotgun (WGS) entry which is preliminary data.</text>
</comment>
<dbReference type="PANTHER" id="PTHR43791">
    <property type="entry name" value="PERMEASE-RELATED"/>
    <property type="match status" value="1"/>
</dbReference>
<feature type="transmembrane region" description="Helical" evidence="7">
    <location>
        <begin position="398"/>
        <end position="419"/>
    </location>
</feature>
<feature type="transmembrane region" description="Helical" evidence="7">
    <location>
        <begin position="298"/>
        <end position="322"/>
    </location>
</feature>
<keyword evidence="3 7" id="KW-0812">Transmembrane</keyword>
<comment type="subcellular location">
    <subcellularLocation>
        <location evidence="1">Membrane</location>
        <topology evidence="1">Multi-pass membrane protein</topology>
    </subcellularLocation>
</comment>
<evidence type="ECO:0000256" key="5">
    <source>
        <dbReference type="ARBA" id="ARBA00023136"/>
    </source>
</evidence>
<evidence type="ECO:0000256" key="3">
    <source>
        <dbReference type="ARBA" id="ARBA00022692"/>
    </source>
</evidence>
<evidence type="ECO:0000256" key="4">
    <source>
        <dbReference type="ARBA" id="ARBA00022989"/>
    </source>
</evidence>
<feature type="transmembrane region" description="Helical" evidence="7">
    <location>
        <begin position="431"/>
        <end position="453"/>
    </location>
</feature>
<name>A0AAV9NVE2_9PEZI</name>
<feature type="region of interest" description="Disordered" evidence="6">
    <location>
        <begin position="1"/>
        <end position="27"/>
    </location>
</feature>
<gene>
    <name evidence="9" type="ORF">LTR77_010566</name>
</gene>
<dbReference type="PANTHER" id="PTHR43791:SF47">
    <property type="entry name" value="MAJOR FACILITATOR SUPERFAMILY (MFS) PROFILE DOMAIN-CONTAINING PROTEIN-RELATED"/>
    <property type="match status" value="1"/>
</dbReference>
<keyword evidence="2" id="KW-0813">Transport</keyword>
<dbReference type="SUPFAM" id="SSF103473">
    <property type="entry name" value="MFS general substrate transporter"/>
    <property type="match status" value="1"/>
</dbReference>
<dbReference type="RefSeq" id="XP_064654059.1">
    <property type="nucleotide sequence ID" value="XM_064807784.1"/>
</dbReference>
<dbReference type="InterPro" id="IPR011701">
    <property type="entry name" value="MFS"/>
</dbReference>
<protein>
    <recommendedName>
        <fullName evidence="8">Major facilitator superfamily (MFS) profile domain-containing protein</fullName>
    </recommendedName>
</protein>
<dbReference type="Pfam" id="PF07690">
    <property type="entry name" value="MFS_1"/>
    <property type="match status" value="1"/>
</dbReference>
<dbReference type="EMBL" id="JAVRRT010000024">
    <property type="protein sequence ID" value="KAK5163617.1"/>
    <property type="molecule type" value="Genomic_DNA"/>
</dbReference>
<dbReference type="GO" id="GO:0016020">
    <property type="term" value="C:membrane"/>
    <property type="evidence" value="ECO:0007669"/>
    <property type="project" value="UniProtKB-SubCell"/>
</dbReference>
<accession>A0AAV9NVE2</accession>
<keyword evidence="10" id="KW-1185">Reference proteome</keyword>
<keyword evidence="4 7" id="KW-1133">Transmembrane helix</keyword>
<organism evidence="9 10">
    <name type="scientific">Saxophila tyrrhenica</name>
    <dbReference type="NCBI Taxonomy" id="1690608"/>
    <lineage>
        <taxon>Eukaryota</taxon>
        <taxon>Fungi</taxon>
        <taxon>Dikarya</taxon>
        <taxon>Ascomycota</taxon>
        <taxon>Pezizomycotina</taxon>
        <taxon>Dothideomycetes</taxon>
        <taxon>Dothideomycetidae</taxon>
        <taxon>Mycosphaerellales</taxon>
        <taxon>Extremaceae</taxon>
        <taxon>Saxophila</taxon>
    </lineage>
</organism>
<dbReference type="InterPro" id="IPR036259">
    <property type="entry name" value="MFS_trans_sf"/>
</dbReference>
<feature type="transmembrane region" description="Helical" evidence="7">
    <location>
        <begin position="81"/>
        <end position="103"/>
    </location>
</feature>
<dbReference type="InterPro" id="IPR020846">
    <property type="entry name" value="MFS_dom"/>
</dbReference>
<dbReference type="FunFam" id="1.20.1250.20:FF:000018">
    <property type="entry name" value="MFS transporter permease"/>
    <property type="match status" value="1"/>
</dbReference>
<keyword evidence="5 7" id="KW-0472">Membrane</keyword>
<evidence type="ECO:0000313" key="10">
    <source>
        <dbReference type="Proteomes" id="UP001337655"/>
    </source>
</evidence>
<proteinExistence type="predicted"/>
<feature type="transmembrane region" description="Helical" evidence="7">
    <location>
        <begin position="328"/>
        <end position="353"/>
    </location>
</feature>
<evidence type="ECO:0000259" key="8">
    <source>
        <dbReference type="PROSITE" id="PS50850"/>
    </source>
</evidence>
<feature type="domain" description="Major facilitator superfamily (MFS) profile" evidence="8">
    <location>
        <begin position="44"/>
        <end position="476"/>
    </location>
</feature>
<feature type="transmembrane region" description="Helical" evidence="7">
    <location>
        <begin position="140"/>
        <end position="162"/>
    </location>
</feature>
<feature type="transmembrane region" description="Helical" evidence="7">
    <location>
        <begin position="171"/>
        <end position="191"/>
    </location>
</feature>
<evidence type="ECO:0000256" key="1">
    <source>
        <dbReference type="ARBA" id="ARBA00004141"/>
    </source>
</evidence>
<sequence>MDSSKEDVKTEFVDERAQQPDEIYDNDHEDPRIKRIKRKVDLRLSLILAVMYCVNQIDRTNLGNASIAGMDVDLNLIGNRYQIIVLVFFPFYILGNPIATVLARKLGPRPFLAAITAAFGLVVVGMGLSDNWQTLMGLRMLLGIFESCFFPSAIFLVSMWYLRREVAKRNAFFYLIGNSVGGFGGVLAFGLQQMDGIAGHEGWRWIFIWEGIITAIIAIIGFIFLVDFPEEAHKSKFFLTDEEIKLMVDRVDRDRGDAHVTEFSIWKYLSEAKDWKCWCFAVRTLRAKSYKMFTDGTTYLQANFGFAGLVTYSVSYFLPIILRESLGFSVALSQCLTAPCYVFSFLLGFAEAVVSDKTNWRGHIIVFNSVLMIIGANSNVTASMTYQQNNVVGQWKRAFTSANMVAMGGVGGIIGGSVFRGQDAPQYVPGLITCFLAAGLTILSVMATTIYMINQNRKQAKGQIVIEGVPGFRYTI</sequence>
<dbReference type="AlphaFoldDB" id="A0AAV9NVE2"/>
<feature type="transmembrane region" description="Helical" evidence="7">
    <location>
        <begin position="365"/>
        <end position="386"/>
    </location>
</feature>